<dbReference type="OrthoDB" id="2016285at2759"/>
<dbReference type="Gene3D" id="3.40.50.150">
    <property type="entry name" value="Vaccinia Virus protein VP39"/>
    <property type="match status" value="1"/>
</dbReference>
<evidence type="ECO:0000313" key="3">
    <source>
        <dbReference type="Proteomes" id="UP000252519"/>
    </source>
</evidence>
<keyword evidence="3" id="KW-1185">Reference proteome</keyword>
<accession>A0A368GEA7</accession>
<protein>
    <recommendedName>
        <fullName evidence="1">Methyltransferase small domain-containing protein</fullName>
    </recommendedName>
</protein>
<name>A0A368GEA7_ANCCA</name>
<dbReference type="InterPro" id="IPR007848">
    <property type="entry name" value="Small_mtfrase_dom"/>
</dbReference>
<dbReference type="STRING" id="29170.A0A368GEA7"/>
<proteinExistence type="predicted"/>
<evidence type="ECO:0000259" key="1">
    <source>
        <dbReference type="Pfam" id="PF05175"/>
    </source>
</evidence>
<gene>
    <name evidence="2" type="ORF">ANCCAN_12691</name>
</gene>
<organism evidence="2 3">
    <name type="scientific">Ancylostoma caninum</name>
    <name type="common">Dog hookworm</name>
    <dbReference type="NCBI Taxonomy" id="29170"/>
    <lineage>
        <taxon>Eukaryota</taxon>
        <taxon>Metazoa</taxon>
        <taxon>Ecdysozoa</taxon>
        <taxon>Nematoda</taxon>
        <taxon>Chromadorea</taxon>
        <taxon>Rhabditida</taxon>
        <taxon>Rhabditina</taxon>
        <taxon>Rhabditomorpha</taxon>
        <taxon>Strongyloidea</taxon>
        <taxon>Ancylostomatidae</taxon>
        <taxon>Ancylostomatinae</taxon>
        <taxon>Ancylostoma</taxon>
    </lineage>
</organism>
<dbReference type="SUPFAM" id="SSF53335">
    <property type="entry name" value="S-adenosyl-L-methionine-dependent methyltransferases"/>
    <property type="match status" value="1"/>
</dbReference>
<dbReference type="Proteomes" id="UP000252519">
    <property type="component" value="Unassembled WGS sequence"/>
</dbReference>
<dbReference type="InterPro" id="IPR029063">
    <property type="entry name" value="SAM-dependent_MTases_sf"/>
</dbReference>
<sequence length="168" mass="18599">MIEELLSSGILHGKNSQGKVLSLGLGGGFINGYMHAEFPQMNIVVVEINNRSIEMAEKWFGLKTDERHEVILMDGAKYVEEAAQKGENFDSIFLDACFLNTDVDLLCPTAVFLKTDVIENIAKLLGNRGVLVINVLPNKDDSNDPLNKVTLCVATRQMTTVSIRIECR</sequence>
<feature type="domain" description="Methyltransferase small" evidence="1">
    <location>
        <begin position="15"/>
        <end position="81"/>
    </location>
</feature>
<dbReference type="AlphaFoldDB" id="A0A368GEA7"/>
<evidence type="ECO:0000313" key="2">
    <source>
        <dbReference type="EMBL" id="RCN41370.1"/>
    </source>
</evidence>
<dbReference type="Pfam" id="PF05175">
    <property type="entry name" value="MTS"/>
    <property type="match status" value="1"/>
</dbReference>
<dbReference type="EMBL" id="JOJR01000239">
    <property type="protein sequence ID" value="RCN41370.1"/>
    <property type="molecule type" value="Genomic_DNA"/>
</dbReference>
<reference evidence="2 3" key="1">
    <citation type="submission" date="2014-10" db="EMBL/GenBank/DDBJ databases">
        <title>Draft genome of the hookworm Ancylostoma caninum.</title>
        <authorList>
            <person name="Mitreva M."/>
        </authorList>
    </citation>
    <scope>NUCLEOTIDE SEQUENCE [LARGE SCALE GENOMIC DNA]</scope>
    <source>
        <strain evidence="2 3">Baltimore</strain>
    </source>
</reference>
<dbReference type="GO" id="GO:0008168">
    <property type="term" value="F:methyltransferase activity"/>
    <property type="evidence" value="ECO:0007669"/>
    <property type="project" value="InterPro"/>
</dbReference>
<comment type="caution">
    <text evidence="2">The sequence shown here is derived from an EMBL/GenBank/DDBJ whole genome shotgun (WGS) entry which is preliminary data.</text>
</comment>